<gene>
    <name evidence="2" type="ORF">M0R45_008469</name>
</gene>
<dbReference type="AlphaFoldDB" id="A0AAW1Y2T5"/>
<evidence type="ECO:0000313" key="3">
    <source>
        <dbReference type="Proteomes" id="UP001457282"/>
    </source>
</evidence>
<organism evidence="2 3">
    <name type="scientific">Rubus argutus</name>
    <name type="common">Southern blackberry</name>
    <dbReference type="NCBI Taxonomy" id="59490"/>
    <lineage>
        <taxon>Eukaryota</taxon>
        <taxon>Viridiplantae</taxon>
        <taxon>Streptophyta</taxon>
        <taxon>Embryophyta</taxon>
        <taxon>Tracheophyta</taxon>
        <taxon>Spermatophyta</taxon>
        <taxon>Magnoliopsida</taxon>
        <taxon>eudicotyledons</taxon>
        <taxon>Gunneridae</taxon>
        <taxon>Pentapetalae</taxon>
        <taxon>rosids</taxon>
        <taxon>fabids</taxon>
        <taxon>Rosales</taxon>
        <taxon>Rosaceae</taxon>
        <taxon>Rosoideae</taxon>
        <taxon>Rosoideae incertae sedis</taxon>
        <taxon>Rubus</taxon>
    </lineage>
</organism>
<feature type="region of interest" description="Disordered" evidence="1">
    <location>
        <begin position="128"/>
        <end position="160"/>
    </location>
</feature>
<sequence>MASLKFIYQQLCNHPLKFTTAMARALLQSQLSVTIRSFNPSQIHQLKSIMAAALPQTFHQSMPTPLNHRAFQITTVTFSIIHPPPSHPVQANPCNHQPNFTIIHQPANQHSKLDVELIFHRQIHRRARAKVSSLSSPTPRPLGTHRCRPLLPASPCSPQTADAIIDLPKRHPVLRHDAHPPPRAQPH</sequence>
<keyword evidence="3" id="KW-1185">Reference proteome</keyword>
<protein>
    <submittedName>
        <fullName evidence="2">Uncharacterized protein</fullName>
    </submittedName>
</protein>
<name>A0AAW1Y2T5_RUBAR</name>
<proteinExistence type="predicted"/>
<dbReference type="EMBL" id="JBEDUW010000002">
    <property type="protein sequence ID" value="KAK9942821.1"/>
    <property type="molecule type" value="Genomic_DNA"/>
</dbReference>
<accession>A0AAW1Y2T5</accession>
<comment type="caution">
    <text evidence="2">The sequence shown here is derived from an EMBL/GenBank/DDBJ whole genome shotgun (WGS) entry which is preliminary data.</text>
</comment>
<evidence type="ECO:0000256" key="1">
    <source>
        <dbReference type="SAM" id="MobiDB-lite"/>
    </source>
</evidence>
<reference evidence="2 3" key="1">
    <citation type="journal article" date="2023" name="G3 (Bethesda)">
        <title>A chromosome-length genome assembly and annotation of blackberry (Rubus argutus, cv. 'Hillquist').</title>
        <authorList>
            <person name="Bruna T."/>
            <person name="Aryal R."/>
            <person name="Dudchenko O."/>
            <person name="Sargent D.J."/>
            <person name="Mead D."/>
            <person name="Buti M."/>
            <person name="Cavallini A."/>
            <person name="Hytonen T."/>
            <person name="Andres J."/>
            <person name="Pham M."/>
            <person name="Weisz D."/>
            <person name="Mascagni F."/>
            <person name="Usai G."/>
            <person name="Natali L."/>
            <person name="Bassil N."/>
            <person name="Fernandez G.E."/>
            <person name="Lomsadze A."/>
            <person name="Armour M."/>
            <person name="Olukolu B."/>
            <person name="Poorten T."/>
            <person name="Britton C."/>
            <person name="Davik J."/>
            <person name="Ashrafi H."/>
            <person name="Aiden E.L."/>
            <person name="Borodovsky M."/>
            <person name="Worthington M."/>
        </authorList>
    </citation>
    <scope>NUCLEOTIDE SEQUENCE [LARGE SCALE GENOMIC DNA]</scope>
    <source>
        <strain evidence="2">PI 553951</strain>
    </source>
</reference>
<dbReference type="Proteomes" id="UP001457282">
    <property type="component" value="Unassembled WGS sequence"/>
</dbReference>
<evidence type="ECO:0000313" key="2">
    <source>
        <dbReference type="EMBL" id="KAK9942821.1"/>
    </source>
</evidence>